<dbReference type="PANTHER" id="PTHR10146">
    <property type="entry name" value="PROLINE SYNTHETASE CO-TRANSCRIBED BACTERIAL HOMOLOG PROTEIN"/>
    <property type="match status" value="1"/>
</dbReference>
<dbReference type="SUPFAM" id="SSF51419">
    <property type="entry name" value="PLP-binding barrel"/>
    <property type="match status" value="1"/>
</dbReference>
<evidence type="ECO:0000256" key="3">
    <source>
        <dbReference type="PIRSR" id="PIRSR004848-1"/>
    </source>
</evidence>
<sequence length="243" mass="26744">MTMSTNLTTQTVQQNLQGVRQQISAAAERCGRLPEDVTLLAVSKTKPLSAIEAAIEAGQRAFGENYVQEGVDKILHFRAAKPDMPLEWHFIGPLQSNKSRLVAEHFDWCHTIDRLRIAQRLNDQRPDGLPPLNVLLQINISQEASKSGMMADALPALADSVAAMPRLRLRGLMAIPAPESDYQRQLAVFRQLSDLFQQLRSRYPESDTLSMGMTDDMPAAIAAGSTLVRIGTAIFGARDYSAA</sequence>
<protein>
    <recommendedName>
        <fullName evidence="2">Pyridoxal phosphate homeostasis protein</fullName>
        <shortName evidence="2">PLP homeostasis protein</shortName>
    </recommendedName>
</protein>
<accession>A0A1X3S187</accession>
<evidence type="ECO:0000259" key="5">
    <source>
        <dbReference type="Pfam" id="PF01168"/>
    </source>
</evidence>
<dbReference type="AlphaFoldDB" id="A0A1X3S187"/>
<dbReference type="Proteomes" id="UP000194020">
    <property type="component" value="Unassembled WGS sequence"/>
</dbReference>
<dbReference type="Gene3D" id="3.20.20.10">
    <property type="entry name" value="Alanine racemase"/>
    <property type="match status" value="1"/>
</dbReference>
<dbReference type="GO" id="GO:0030170">
    <property type="term" value="F:pyridoxal phosphate binding"/>
    <property type="evidence" value="ECO:0007669"/>
    <property type="project" value="UniProtKB-UniRule"/>
</dbReference>
<feature type="domain" description="Alanine racemase N-terminal" evidence="5">
    <location>
        <begin position="15"/>
        <end position="238"/>
    </location>
</feature>
<evidence type="ECO:0000256" key="1">
    <source>
        <dbReference type="ARBA" id="ARBA00022898"/>
    </source>
</evidence>
<evidence type="ECO:0000256" key="2">
    <source>
        <dbReference type="HAMAP-Rule" id="MF_02087"/>
    </source>
</evidence>
<dbReference type="PROSITE" id="PS01211">
    <property type="entry name" value="UPF0001"/>
    <property type="match status" value="1"/>
</dbReference>
<dbReference type="InterPro" id="IPR001608">
    <property type="entry name" value="Ala_racemase_N"/>
</dbReference>
<comment type="function">
    <text evidence="2">Pyridoxal 5'-phosphate (PLP)-binding protein, which is involved in PLP homeostasis.</text>
</comment>
<comment type="cofactor">
    <cofactor evidence="3">
        <name>pyridoxal 5'-phosphate</name>
        <dbReference type="ChEBI" id="CHEBI:597326"/>
    </cofactor>
</comment>
<dbReference type="RefSeq" id="WP_094108570.1">
    <property type="nucleotide sequence ID" value="NZ_LUTP01000003.1"/>
</dbReference>
<proteinExistence type="inferred from homology"/>
<dbReference type="PANTHER" id="PTHR10146:SF14">
    <property type="entry name" value="PYRIDOXAL PHOSPHATE HOMEOSTASIS PROTEIN"/>
    <property type="match status" value="1"/>
</dbReference>
<dbReference type="PIRSF" id="PIRSF004848">
    <property type="entry name" value="YBL036c_PLPDEIII"/>
    <property type="match status" value="1"/>
</dbReference>
<evidence type="ECO:0000256" key="4">
    <source>
        <dbReference type="RuleBase" id="RU004514"/>
    </source>
</evidence>
<comment type="subunit">
    <text evidence="2">Monomer.</text>
</comment>
<dbReference type="InterPro" id="IPR011078">
    <property type="entry name" value="PyrdxlP_homeostasis"/>
</dbReference>
<dbReference type="FunFam" id="3.20.20.10:FF:000004">
    <property type="entry name" value="Pyridoxal phosphate homeostasis protein"/>
    <property type="match status" value="1"/>
</dbReference>
<organism evidence="6 7">
    <name type="scientific">Lonsdalea iberica</name>
    <dbReference type="NCBI Taxonomy" id="1082703"/>
    <lineage>
        <taxon>Bacteria</taxon>
        <taxon>Pseudomonadati</taxon>
        <taxon>Pseudomonadota</taxon>
        <taxon>Gammaproteobacteria</taxon>
        <taxon>Enterobacterales</taxon>
        <taxon>Pectobacteriaceae</taxon>
        <taxon>Lonsdalea</taxon>
    </lineage>
</organism>
<reference evidence="6 7" key="1">
    <citation type="submission" date="2016-02" db="EMBL/GenBank/DDBJ databases">
        <title>Species-wide whole genome sequencing reveals diversity, host range in Lonsdalea quercina.</title>
        <authorList>
            <person name="Li Y."/>
        </authorList>
    </citation>
    <scope>NUCLEOTIDE SEQUENCE [LARGE SCALE GENOMIC DNA]</scope>
    <source>
        <strain evidence="6 7">LMG 26264</strain>
    </source>
</reference>
<evidence type="ECO:0000313" key="6">
    <source>
        <dbReference type="EMBL" id="OSN08243.1"/>
    </source>
</evidence>
<comment type="caution">
    <text evidence="6">The sequence shown here is derived from an EMBL/GenBank/DDBJ whole genome shotgun (WGS) entry which is preliminary data.</text>
</comment>
<dbReference type="EMBL" id="LUTP01000003">
    <property type="protein sequence ID" value="OSN08243.1"/>
    <property type="molecule type" value="Genomic_DNA"/>
</dbReference>
<evidence type="ECO:0000313" key="7">
    <source>
        <dbReference type="Proteomes" id="UP000194020"/>
    </source>
</evidence>
<comment type="similarity">
    <text evidence="2 4">Belongs to the pyridoxal phosphate-binding protein YggS/PROSC family.</text>
</comment>
<name>A0A1X3S187_9GAMM</name>
<dbReference type="Pfam" id="PF01168">
    <property type="entry name" value="Ala_racemase_N"/>
    <property type="match status" value="1"/>
</dbReference>
<dbReference type="OrthoDB" id="9804072at2"/>
<feature type="modified residue" description="N6-(pyridoxal phosphate)lysine" evidence="2 3">
    <location>
        <position position="44"/>
    </location>
</feature>
<gene>
    <name evidence="6" type="ORF">AU511_01645</name>
</gene>
<dbReference type="InterPro" id="IPR029066">
    <property type="entry name" value="PLP-binding_barrel"/>
</dbReference>
<dbReference type="HAMAP" id="MF_02087">
    <property type="entry name" value="PLP_homeostasis"/>
    <property type="match status" value="1"/>
</dbReference>
<dbReference type="CDD" id="cd06824">
    <property type="entry name" value="PLPDE_III_Yggs_like"/>
    <property type="match status" value="1"/>
</dbReference>
<keyword evidence="1 2" id="KW-0663">Pyridoxal phosphate</keyword>
<dbReference type="NCBIfam" id="TIGR00044">
    <property type="entry name" value="YggS family pyridoxal phosphate-dependent enzyme"/>
    <property type="match status" value="1"/>
</dbReference>